<gene>
    <name evidence="1" type="ORF">H2508_12130</name>
</gene>
<evidence type="ECO:0000313" key="1">
    <source>
        <dbReference type="EMBL" id="MBA6413860.1"/>
    </source>
</evidence>
<accession>A0A7W2TXN7</accession>
<keyword evidence="2" id="KW-1185">Reference proteome</keyword>
<protein>
    <submittedName>
        <fullName evidence="1">DUF1249 domain-containing protein</fullName>
    </submittedName>
</protein>
<sequence>MSVQRATKKPFKMDIASLHAVCEANYARLLRLFPDYEHSNHREFHLGAGRVRLEVLERCRYTTIFRLQQSQAEAEWLGRLRIELRAYHDAGMLEVAAFQSQRHVAARYSYPNPKMLQQDEKVRQNHFLSEWLEHCLCNGRSSISSSVLTP</sequence>
<dbReference type="Pfam" id="PF06853">
    <property type="entry name" value="DUF1249"/>
    <property type="match status" value="1"/>
</dbReference>
<dbReference type="Proteomes" id="UP000539350">
    <property type="component" value="Unassembled WGS sequence"/>
</dbReference>
<dbReference type="InterPro" id="IPR009659">
    <property type="entry name" value="DUF1249"/>
</dbReference>
<reference evidence="1 2" key="1">
    <citation type="submission" date="2020-07" db="EMBL/GenBank/DDBJ databases">
        <title>Halieaceae bacterium, F7430, whole genome shotgun sequencing project.</title>
        <authorList>
            <person name="Jiang S."/>
            <person name="Liu Z.W."/>
            <person name="Du Z.J."/>
        </authorList>
    </citation>
    <scope>NUCLEOTIDE SEQUENCE [LARGE SCALE GENOMIC DNA]</scope>
    <source>
        <strain evidence="1 2">F7430</strain>
    </source>
</reference>
<dbReference type="PANTHER" id="PTHR38774:SF1">
    <property type="entry name" value="CYTOPLASMIC PROTEIN"/>
    <property type="match status" value="1"/>
</dbReference>
<dbReference type="EMBL" id="JACFXU010000017">
    <property type="protein sequence ID" value="MBA6413860.1"/>
    <property type="molecule type" value="Genomic_DNA"/>
</dbReference>
<name>A0A7W2TXN7_9GAMM</name>
<comment type="caution">
    <text evidence="1">The sequence shown here is derived from an EMBL/GenBank/DDBJ whole genome shotgun (WGS) entry which is preliminary data.</text>
</comment>
<evidence type="ECO:0000313" key="2">
    <source>
        <dbReference type="Proteomes" id="UP000539350"/>
    </source>
</evidence>
<proteinExistence type="predicted"/>
<dbReference type="RefSeq" id="WP_182174023.1">
    <property type="nucleotide sequence ID" value="NZ_JACFXU010000017.1"/>
</dbReference>
<dbReference type="PANTHER" id="PTHR38774">
    <property type="entry name" value="CYTOPLASMIC PROTEIN-RELATED"/>
    <property type="match status" value="1"/>
</dbReference>
<dbReference type="AlphaFoldDB" id="A0A7W2TXN7"/>
<organism evidence="1 2">
    <name type="scientific">Sediminihaliea albiluteola</name>
    <dbReference type="NCBI Taxonomy" id="2758564"/>
    <lineage>
        <taxon>Bacteria</taxon>
        <taxon>Pseudomonadati</taxon>
        <taxon>Pseudomonadota</taxon>
        <taxon>Gammaproteobacteria</taxon>
        <taxon>Cellvibrionales</taxon>
        <taxon>Halieaceae</taxon>
        <taxon>Sediminihaliea</taxon>
    </lineage>
</organism>